<feature type="region of interest" description="Disordered" evidence="1">
    <location>
        <begin position="556"/>
        <end position="620"/>
    </location>
</feature>
<dbReference type="KEGG" id="btab:109038121"/>
<feature type="compositionally biased region" description="Pro residues" evidence="1">
    <location>
        <begin position="124"/>
        <end position="133"/>
    </location>
</feature>
<feature type="region of interest" description="Disordered" evidence="1">
    <location>
        <begin position="756"/>
        <end position="792"/>
    </location>
</feature>
<proteinExistence type="predicted"/>
<feature type="compositionally biased region" description="Basic and acidic residues" evidence="1">
    <location>
        <begin position="252"/>
        <end position="280"/>
    </location>
</feature>
<feature type="region of interest" description="Disordered" evidence="1">
    <location>
        <begin position="71"/>
        <end position="135"/>
    </location>
</feature>
<evidence type="ECO:0000256" key="1">
    <source>
        <dbReference type="SAM" id="MobiDB-lite"/>
    </source>
</evidence>
<feature type="compositionally biased region" description="Polar residues" evidence="1">
    <location>
        <begin position="610"/>
        <end position="620"/>
    </location>
</feature>
<evidence type="ECO:0000313" key="2">
    <source>
        <dbReference type="EMBL" id="CAH0393217.1"/>
    </source>
</evidence>
<sequence length="1027" mass="114370">MSTSKAQNKLMRALEQSLLACAKNDSSGASGATKRELAGLGHLLKKKDLSKQKRPDQQLYTVLKAKKDKEESYISMPSKKSEVECTKKEVKKSKRTPVDISALPVPSYSASSYSYPARTQTKPAPAPAPPPPVNQWNVRTGADLFVNPTSRLFSSGLDFEDEMELVLAESRRIAEQEDRLRSMYYEQHLASQVLEQQPQYYEAPPKDVPFSSRNDASIFYDDSEDTNRDIYADSNNDSGDEWQPVLNKSSTKARESLKSCAKSEKKIRESSTGTKVEESKVSVSTGAVPKAKSKSKKSKKESKKEVDFATIVETKLSEPQYPPKEQRVKKSKSSQKSRNTNSAETRLHNLGIDNDFGCYETETCQMNSIECRSLLETHQEDSEFDHPVEHHEEEHYNSDDNRPSEHYFEDYEEKHYNSDDNHPSEHYVEDYEDEPYDSEAEAEISDEIEQDHEFRTSPEPTLLDNEEDCFSEIETENYDFYPETSHVPVVTRESHPELFDPDNFIDYFGSSKDDEFLPFLKNLPAPIIKPACKFYQDNPPRPKIAVSKLRDILQTVQGAESSESRRNDCVSEEQKDESSSSGNIVDNEKDLSKRPRLPGSGRLKIPSRSFKPSNNQISNAEKLQRILSGTEGDELAENAASVAPDKTDSSKFSPLLEPIYEGKGASSIESNQGLNSHHLPEQNPVQALDLPESLIKALAEEIKKLNLPDSPDLHKNIQQIVEISLKDPSSSLSKLLAAQQAAKINGELPAETGVTAELHNNPPTVNSSIHSLPSNSGSSDSLPSADQITDSRNSKHHINNSIFQKTPQLSNNSCNHPYSQMTLNGGMEMSSYEIVNNQTTASHSDQWSPQDVPTNCAVPSISKHNYFSGNSEMTSTLSEEAIVHILKQTVVSVAGDSGIVFVNSVDFTNMLPILVKTIQNQVSNCADQELFVQSFAREFIFSSGVFSRTQPPPGFNAQTMDGQTTGSLPHSNIPDHINSTMYTSTPSALGAPYVVNAGQNNMPRDYYPPGLSVPSAMYNQFYTNINT</sequence>
<feature type="region of interest" description="Disordered" evidence="1">
    <location>
        <begin position="379"/>
        <end position="463"/>
    </location>
</feature>
<dbReference type="Proteomes" id="UP001152759">
    <property type="component" value="Chromosome 7"/>
</dbReference>
<organism evidence="2 3">
    <name type="scientific">Bemisia tabaci</name>
    <name type="common">Sweetpotato whitefly</name>
    <name type="synonym">Aleurodes tabaci</name>
    <dbReference type="NCBI Taxonomy" id="7038"/>
    <lineage>
        <taxon>Eukaryota</taxon>
        <taxon>Metazoa</taxon>
        <taxon>Ecdysozoa</taxon>
        <taxon>Arthropoda</taxon>
        <taxon>Hexapoda</taxon>
        <taxon>Insecta</taxon>
        <taxon>Pterygota</taxon>
        <taxon>Neoptera</taxon>
        <taxon>Paraneoptera</taxon>
        <taxon>Hemiptera</taxon>
        <taxon>Sternorrhyncha</taxon>
        <taxon>Aleyrodoidea</taxon>
        <taxon>Aleyrodidae</taxon>
        <taxon>Aleyrodinae</taxon>
        <taxon>Bemisia</taxon>
    </lineage>
</organism>
<feature type="region of interest" description="Disordered" evidence="1">
    <location>
        <begin position="196"/>
        <end position="348"/>
    </location>
</feature>
<feature type="compositionally biased region" description="Basic and acidic residues" evidence="1">
    <location>
        <begin position="79"/>
        <end position="88"/>
    </location>
</feature>
<reference evidence="2" key="1">
    <citation type="submission" date="2021-12" db="EMBL/GenBank/DDBJ databases">
        <authorList>
            <person name="King R."/>
        </authorList>
    </citation>
    <scope>NUCLEOTIDE SEQUENCE</scope>
</reference>
<evidence type="ECO:0000313" key="3">
    <source>
        <dbReference type="Proteomes" id="UP001152759"/>
    </source>
</evidence>
<feature type="compositionally biased region" description="Low complexity" evidence="1">
    <location>
        <begin position="101"/>
        <end position="117"/>
    </location>
</feature>
<protein>
    <submittedName>
        <fullName evidence="2">Uncharacterized protein</fullName>
    </submittedName>
</protein>
<feature type="compositionally biased region" description="Low complexity" evidence="1">
    <location>
        <begin position="771"/>
        <end position="784"/>
    </location>
</feature>
<feature type="compositionally biased region" description="Basic and acidic residues" evidence="1">
    <location>
        <begin position="562"/>
        <end position="578"/>
    </location>
</feature>
<name>A0A9P0AKF8_BEMTA</name>
<gene>
    <name evidence="2" type="ORF">BEMITA_LOCUS11642</name>
</gene>
<dbReference type="EMBL" id="OU963868">
    <property type="protein sequence ID" value="CAH0393217.1"/>
    <property type="molecule type" value="Genomic_DNA"/>
</dbReference>
<feature type="compositionally biased region" description="Basic and acidic residues" evidence="1">
    <location>
        <begin position="379"/>
        <end position="429"/>
    </location>
</feature>
<dbReference type="AlphaFoldDB" id="A0A9P0AKF8"/>
<accession>A0A9P0AKF8</accession>
<keyword evidence="3" id="KW-1185">Reference proteome</keyword>
<feature type="compositionally biased region" description="Basic residues" evidence="1">
    <location>
        <begin position="291"/>
        <end position="301"/>
    </location>
</feature>
<feature type="compositionally biased region" description="Polar residues" evidence="1">
    <location>
        <begin position="761"/>
        <end position="770"/>
    </location>
</feature>
<feature type="compositionally biased region" description="Acidic residues" evidence="1">
    <location>
        <begin position="430"/>
        <end position="450"/>
    </location>
</feature>